<dbReference type="SUPFAM" id="SSF53098">
    <property type="entry name" value="Ribonuclease H-like"/>
    <property type="match status" value="1"/>
</dbReference>
<dbReference type="GO" id="GO:0003964">
    <property type="term" value="F:RNA-directed DNA polymerase activity"/>
    <property type="evidence" value="ECO:0007669"/>
    <property type="project" value="UniProtKB-KW"/>
</dbReference>
<sequence length="692" mass="77870">MESLMTASYIRPLRKINQSIPGDDLVISTTFGKNKGLSKRIVLHKKELLPETTFTPLKIKLTGRKTKKSNAGLTVQNESGSRQPSRISVFHRLENPSNSQQGKVHNKRKWKVRSQEKAVIEKVKRVKIKDNLVQVNCTSFKEAVDQDDDPQDIEEFIDIVQPAPPQMEDGGQATIDDLQDINLGTVDDPKPIFVSVSLTPQELEEYTQLLQEYRDVFAWSYQDMPGLDPNVAVHKLGIPNEARWVKQAPRRFRPELTIQIEVEIDKLIAAGFIREVQYPTWLSNIVPVLKKKTGALRICVDYRDVNDACPKDEFPLPITELLVDATTGFGALSFMDGFSGKFLGFVVRHRGIEIDPSKIKAICEMPPPKNLRELRGLQGRLAYIRRFISNLSGRCQPFSRLMRKDVPFVWDQACQNALESIKQYLLNPPVLMAPIKGKPLILYIAALERSLGALLAQHNDDGKENALDYLSRTLVGAEQNYTPIEKVCLALVFAVQKLRHYILSHRVILISKADPLRYLMSKPVLSGRIAKWSLLLSEFEIKFVPQKAIKGQALADFLAAHPTPDNMELPADLPDEEVFTIEALTWQLYFDGAARRNGAGAGLVFITPSGGLIPYSFSLLTLCSNNVAKYEALIIGLEIALEMHIDCLQAYGDSQLVVRQLNGQYAVRNATLVSYHDRAKYLMSQFQDIHGT</sequence>
<dbReference type="Proteomes" id="UP001054821">
    <property type="component" value="Chromosome 3"/>
</dbReference>
<dbReference type="InterPro" id="IPR002156">
    <property type="entry name" value="RNaseH_domain"/>
</dbReference>
<evidence type="ECO:0000259" key="7">
    <source>
        <dbReference type="Pfam" id="PF13456"/>
    </source>
</evidence>
<feature type="domain" description="RNase H type-1" evidence="7">
    <location>
        <begin position="590"/>
        <end position="689"/>
    </location>
</feature>
<dbReference type="AlphaFoldDB" id="A0AAD4Z9J9"/>
<protein>
    <recommendedName>
        <fullName evidence="11">RNase H type-1 domain-containing protein</fullName>
    </recommendedName>
</protein>
<proteinExistence type="predicted"/>
<dbReference type="InterPro" id="IPR036397">
    <property type="entry name" value="RNaseH_sf"/>
</dbReference>
<comment type="caution">
    <text evidence="9">The sequence shown here is derived from an EMBL/GenBank/DDBJ whole genome shotgun (WGS) entry which is preliminary data.</text>
</comment>
<dbReference type="InterPro" id="IPR043502">
    <property type="entry name" value="DNA/RNA_pol_sf"/>
</dbReference>
<evidence type="ECO:0000256" key="6">
    <source>
        <dbReference type="ARBA" id="ARBA00022918"/>
    </source>
</evidence>
<keyword evidence="5" id="KW-0378">Hydrolase</keyword>
<reference evidence="9 10" key="1">
    <citation type="journal article" date="2022" name="G3 (Bethesda)">
        <title>Whole-genome sequence and methylome profiling of the almond [Prunus dulcis (Mill.) D.A. Webb] cultivar 'Nonpareil'.</title>
        <authorList>
            <person name="D'Amico-Willman K.M."/>
            <person name="Ouma W.Z."/>
            <person name="Meulia T."/>
            <person name="Sideli G.M."/>
            <person name="Gradziel T.M."/>
            <person name="Fresnedo-Ramirez J."/>
        </authorList>
    </citation>
    <scope>NUCLEOTIDE SEQUENCE [LARGE SCALE GENOMIC DNA]</scope>
    <source>
        <strain evidence="9">Clone GOH B32 T37-40</strain>
    </source>
</reference>
<dbReference type="InterPro" id="IPR041373">
    <property type="entry name" value="RT_RNaseH"/>
</dbReference>
<dbReference type="GO" id="GO:0003676">
    <property type="term" value="F:nucleic acid binding"/>
    <property type="evidence" value="ECO:0007669"/>
    <property type="project" value="InterPro"/>
</dbReference>
<evidence type="ECO:0000259" key="8">
    <source>
        <dbReference type="Pfam" id="PF17917"/>
    </source>
</evidence>
<evidence type="ECO:0000256" key="5">
    <source>
        <dbReference type="ARBA" id="ARBA00022801"/>
    </source>
</evidence>
<dbReference type="PANTHER" id="PTHR48475:SF1">
    <property type="entry name" value="RNASE H TYPE-1 DOMAIN-CONTAINING PROTEIN"/>
    <property type="match status" value="1"/>
</dbReference>
<evidence type="ECO:0000256" key="4">
    <source>
        <dbReference type="ARBA" id="ARBA00022759"/>
    </source>
</evidence>
<dbReference type="CDD" id="cd09279">
    <property type="entry name" value="RNase_HI_like"/>
    <property type="match status" value="1"/>
</dbReference>
<dbReference type="InterPro" id="IPR043128">
    <property type="entry name" value="Rev_trsase/Diguanyl_cyclase"/>
</dbReference>
<accession>A0AAD4Z9J9</accession>
<dbReference type="SUPFAM" id="SSF56672">
    <property type="entry name" value="DNA/RNA polymerases"/>
    <property type="match status" value="1"/>
</dbReference>
<dbReference type="Pfam" id="PF13456">
    <property type="entry name" value="RVT_3"/>
    <property type="match status" value="1"/>
</dbReference>
<dbReference type="EMBL" id="JAJFAZ020000003">
    <property type="protein sequence ID" value="KAI5337641.1"/>
    <property type="molecule type" value="Genomic_DNA"/>
</dbReference>
<keyword evidence="4" id="KW-0255">Endonuclease</keyword>
<evidence type="ECO:0000313" key="9">
    <source>
        <dbReference type="EMBL" id="KAI5337641.1"/>
    </source>
</evidence>
<gene>
    <name evidence="9" type="ORF">L3X38_016912</name>
</gene>
<dbReference type="Gene3D" id="3.30.420.10">
    <property type="entry name" value="Ribonuclease H-like superfamily/Ribonuclease H"/>
    <property type="match status" value="1"/>
</dbReference>
<feature type="domain" description="Reverse transcriptase RNase H-like" evidence="8">
    <location>
        <begin position="438"/>
        <end position="539"/>
    </location>
</feature>
<evidence type="ECO:0008006" key="11">
    <source>
        <dbReference type="Google" id="ProtNLM"/>
    </source>
</evidence>
<dbReference type="InterPro" id="IPR012337">
    <property type="entry name" value="RNaseH-like_sf"/>
</dbReference>
<keyword evidence="10" id="KW-1185">Reference proteome</keyword>
<evidence type="ECO:0000256" key="2">
    <source>
        <dbReference type="ARBA" id="ARBA00022695"/>
    </source>
</evidence>
<evidence type="ECO:0000256" key="3">
    <source>
        <dbReference type="ARBA" id="ARBA00022722"/>
    </source>
</evidence>
<dbReference type="Pfam" id="PF17917">
    <property type="entry name" value="RT_RNaseH"/>
    <property type="match status" value="1"/>
</dbReference>
<dbReference type="FunFam" id="3.30.70.270:FF:000063">
    <property type="entry name" value="Zinc knuckle domaincontaining protein"/>
    <property type="match status" value="1"/>
</dbReference>
<dbReference type="Gene3D" id="3.10.20.370">
    <property type="match status" value="1"/>
</dbReference>
<dbReference type="CDD" id="cd09274">
    <property type="entry name" value="RNase_HI_RT_Ty3"/>
    <property type="match status" value="1"/>
</dbReference>
<dbReference type="GO" id="GO:0004523">
    <property type="term" value="F:RNA-DNA hybrid ribonuclease activity"/>
    <property type="evidence" value="ECO:0007669"/>
    <property type="project" value="InterPro"/>
</dbReference>
<keyword evidence="1" id="KW-0808">Transferase</keyword>
<evidence type="ECO:0000256" key="1">
    <source>
        <dbReference type="ARBA" id="ARBA00022679"/>
    </source>
</evidence>
<dbReference type="PANTHER" id="PTHR48475">
    <property type="entry name" value="RIBONUCLEASE H"/>
    <property type="match status" value="1"/>
</dbReference>
<keyword evidence="6" id="KW-0695">RNA-directed DNA polymerase</keyword>
<name>A0AAD4Z9J9_PRUDU</name>
<keyword evidence="2" id="KW-0548">Nucleotidyltransferase</keyword>
<dbReference type="Gene3D" id="3.30.70.270">
    <property type="match status" value="1"/>
</dbReference>
<evidence type="ECO:0000313" key="10">
    <source>
        <dbReference type="Proteomes" id="UP001054821"/>
    </source>
</evidence>
<dbReference type="Gene3D" id="3.10.10.10">
    <property type="entry name" value="HIV Type 1 Reverse Transcriptase, subunit A, domain 1"/>
    <property type="match status" value="1"/>
</dbReference>
<keyword evidence="3" id="KW-0540">Nuclease</keyword>
<organism evidence="9 10">
    <name type="scientific">Prunus dulcis</name>
    <name type="common">Almond</name>
    <name type="synonym">Amygdalus dulcis</name>
    <dbReference type="NCBI Taxonomy" id="3755"/>
    <lineage>
        <taxon>Eukaryota</taxon>
        <taxon>Viridiplantae</taxon>
        <taxon>Streptophyta</taxon>
        <taxon>Embryophyta</taxon>
        <taxon>Tracheophyta</taxon>
        <taxon>Spermatophyta</taxon>
        <taxon>Magnoliopsida</taxon>
        <taxon>eudicotyledons</taxon>
        <taxon>Gunneridae</taxon>
        <taxon>Pentapetalae</taxon>
        <taxon>rosids</taxon>
        <taxon>fabids</taxon>
        <taxon>Rosales</taxon>
        <taxon>Rosaceae</taxon>
        <taxon>Amygdaloideae</taxon>
        <taxon>Amygdaleae</taxon>
        <taxon>Prunus</taxon>
    </lineage>
</organism>